<feature type="transmembrane region" description="Helical" evidence="1">
    <location>
        <begin position="195"/>
        <end position="220"/>
    </location>
</feature>
<evidence type="ECO:0000313" key="2">
    <source>
        <dbReference type="EMBL" id="KJF40587.1"/>
    </source>
</evidence>
<feature type="transmembrane region" description="Helical" evidence="1">
    <location>
        <begin position="476"/>
        <end position="495"/>
    </location>
</feature>
<evidence type="ECO:0000256" key="1">
    <source>
        <dbReference type="SAM" id="Phobius"/>
    </source>
</evidence>
<keyword evidence="1" id="KW-0812">Transmembrane</keyword>
<feature type="transmembrane region" description="Helical" evidence="1">
    <location>
        <begin position="158"/>
        <end position="183"/>
    </location>
</feature>
<feature type="transmembrane region" description="Helical" evidence="1">
    <location>
        <begin position="501"/>
        <end position="523"/>
    </location>
</feature>
<dbReference type="GeneID" id="42855983"/>
<feature type="transmembrane region" description="Helical" evidence="1">
    <location>
        <begin position="70"/>
        <end position="96"/>
    </location>
</feature>
<keyword evidence="3" id="KW-1185">Reference proteome</keyword>
<feature type="transmembrane region" description="Helical" evidence="1">
    <location>
        <begin position="432"/>
        <end position="456"/>
    </location>
</feature>
<feature type="transmembrane region" description="Helical" evidence="1">
    <location>
        <begin position="402"/>
        <end position="426"/>
    </location>
</feature>
<feature type="transmembrane region" description="Helical" evidence="1">
    <location>
        <begin position="102"/>
        <end position="119"/>
    </location>
</feature>
<sequence length="534" mass="56313">MRKLWVLLKLNFRAMLRAFSFRSGAGSSKKKAAGGLGALLLMAFLALYLSGVYSFLLASMLAEVGIVEMVLPLMALMACVMSLMFTLFAASGLVFGGKDSDIVLALPVPAFTVMLSKILALYLENLVFCGLWMLPTGAAYLVYAGLGAGQAAGFCVRLLAAALFLPLLPSVLALLGGWVIAYFSGRMKHKSLVGTVLSIVLTGAVLVGSLQINALAAALLQNIEGVRRTLHTWLLPLGLLLDGLVGSWGALLGFLLISLAPFLVLVWGMSTQYKRILSSLASHVTRSDYRLREVKAGGRFAALFKKECGRYFGTTIYLLNTGIGAVMLLGFSVYVLFVRGQAALLVAQMGGAQAVAPMLAAVVCLMQATVNTACVSISLEGRTLWILKEAPVPPRELFGAKALVNVLVSDVPAALSVLLLWFGLGLSAPDALALLALCVCMGLFIPVAGLAVNLWLPRLDCENDTIVVKQSASSMIGIFGGMLVVGLGALLWAVGGKLLGFVWFSLAAAAVLLAGAALGWHWLCGSGARILQKL</sequence>
<evidence type="ECO:0000313" key="3">
    <source>
        <dbReference type="Proteomes" id="UP000032483"/>
    </source>
</evidence>
<proteinExistence type="predicted"/>
<gene>
    <name evidence="2" type="ORF">TQ39_05000</name>
</gene>
<feature type="transmembrane region" description="Helical" evidence="1">
    <location>
        <begin position="126"/>
        <end position="146"/>
    </location>
</feature>
<name>A0A0D8J0Z6_9FIRM</name>
<keyword evidence="1" id="KW-1133">Transmembrane helix</keyword>
<dbReference type="EMBL" id="JXXK01000005">
    <property type="protein sequence ID" value="KJF40587.1"/>
    <property type="molecule type" value="Genomic_DNA"/>
</dbReference>
<feature type="transmembrane region" description="Helical" evidence="1">
    <location>
        <begin position="240"/>
        <end position="267"/>
    </location>
</feature>
<reference evidence="2" key="1">
    <citation type="submission" date="2015-02" db="EMBL/GenBank/DDBJ databases">
        <title>A novel member of the family Ruminococcaceae isolated from human feces.</title>
        <authorList>
            <person name="Shkoporov A.N."/>
            <person name="Chaplin A.V."/>
            <person name="Motuzova O.V."/>
            <person name="Kafarskaia L.I."/>
            <person name="Khokhlova E.V."/>
            <person name="Efimov B.A."/>
        </authorList>
    </citation>
    <scope>NUCLEOTIDE SEQUENCE [LARGE SCALE GENOMIC DNA]</scope>
    <source>
        <strain evidence="2">585-1</strain>
    </source>
</reference>
<dbReference type="RefSeq" id="WP_050004778.1">
    <property type="nucleotide sequence ID" value="NZ_CATXDA010000028.1"/>
</dbReference>
<feature type="transmembrane region" description="Helical" evidence="1">
    <location>
        <begin position="315"/>
        <end position="338"/>
    </location>
</feature>
<accession>A0A0D8J0Z6</accession>
<dbReference type="AlphaFoldDB" id="A0A0D8J0Z6"/>
<dbReference type="Proteomes" id="UP000032483">
    <property type="component" value="Unassembled WGS sequence"/>
</dbReference>
<feature type="transmembrane region" description="Helical" evidence="1">
    <location>
        <begin position="36"/>
        <end position="58"/>
    </location>
</feature>
<keyword evidence="1" id="KW-0472">Membrane</keyword>
<comment type="caution">
    <text evidence="2">The sequence shown here is derived from an EMBL/GenBank/DDBJ whole genome shotgun (WGS) entry which is preliminary data.</text>
</comment>
<organism evidence="2 3">
    <name type="scientific">Ruthenibacterium lactatiformans</name>
    <dbReference type="NCBI Taxonomy" id="1550024"/>
    <lineage>
        <taxon>Bacteria</taxon>
        <taxon>Bacillati</taxon>
        <taxon>Bacillota</taxon>
        <taxon>Clostridia</taxon>
        <taxon>Eubacteriales</taxon>
        <taxon>Oscillospiraceae</taxon>
        <taxon>Ruthenibacterium</taxon>
    </lineage>
</organism>
<protein>
    <submittedName>
        <fullName evidence="2">Uncharacterized protein</fullName>
    </submittedName>
</protein>